<dbReference type="Proteomes" id="UP001530293">
    <property type="component" value="Unassembled WGS sequence"/>
</dbReference>
<dbReference type="Gene3D" id="1.25.40.10">
    <property type="entry name" value="Tetratricopeptide repeat domain"/>
    <property type="match status" value="4"/>
</dbReference>
<dbReference type="PANTHER" id="PTHR47942">
    <property type="entry name" value="TETRATRICOPEPTIDE REPEAT (TPR)-LIKE SUPERFAMILY PROTEIN-RELATED"/>
    <property type="match status" value="1"/>
</dbReference>
<keyword evidence="1" id="KW-0677">Repeat</keyword>
<evidence type="ECO:0000256" key="1">
    <source>
        <dbReference type="ARBA" id="ARBA00022737"/>
    </source>
</evidence>
<dbReference type="EMBL" id="JALLBG020000023">
    <property type="protein sequence ID" value="KAL3771544.1"/>
    <property type="molecule type" value="Genomic_DNA"/>
</dbReference>
<comment type="caution">
    <text evidence="3">The sequence shown here is derived from an EMBL/GenBank/DDBJ whole genome shotgun (WGS) entry which is preliminary data.</text>
</comment>
<evidence type="ECO:0000256" key="2">
    <source>
        <dbReference type="SAM" id="Coils"/>
    </source>
</evidence>
<evidence type="ECO:0000313" key="3">
    <source>
        <dbReference type="EMBL" id="KAL3771544.1"/>
    </source>
</evidence>
<sequence length="1498" mass="167962">MSYHHLVVRRKCTTQIRLCVPRRNCDGSSRREFCRLRQLHTAPLSLQQPQLTRPAISNASRNKHLMHPVPVLPLMLCHPPHSFSTTLLRTAAGCIRLNTTDATANTSIKNCHPNDSHQSIPIRQDNILELTQTLLSSPRNSNNYLEQMLDHSRRDKNLLRKMKLTPDEARDMFILPQALLNNVHSAIMHFSKQQNFQGMVITWKDDESTNTQEASIPRGNKKVPGPMICAKLLELIGIPQIHASLASQSDVPSGNTASIRTVVHSSQIDQILECCLETTTALSRSCQTGKYSLLGSDFSWQSAESVNQFKGVKKTAAQLCEAIWRSVWNLQIKYTTSRRKTVYPISPRIRIGRIGSIGNVNSFEEYLSGMRDGRESGENNLASEPYTDALSAINDSTTSLERTPWSTKDQRRYDKSVLIFNTVLASHAKLASSASGARPEVRRETVQKAEQLLLEVLSKKGIGELEPSPSTILQFLEPDVVSFNTILKAWSEFSPKQKVPKARHDSLKDAHVDKDLSHTGTVVAGRTESILEQMQSLWDEERSTRTTLQSMRFAWEGHGEDDGQGGKHAPPPSYSAIAPNTSSYNSVLNAWSRCSDTKAATRALQVYRSMISRSNVACHARCSLALKRPLEENASPDSRTFVHLLQSLQNLSLSVGFRDAFDAIDLVINSVKQWDKQIDWSAKKGIAPLKDAVIINVFSLNTLITTLSKLPRSWEENCQCCLRIDNIIDNMSQGTSSVRPNAAVAWVKCAAHAEGNQKRLQFCAQKSGEHIDAFLMDSMQSPGGNNISDSGNHYILAISDAIELYGRAGMPSKADALFRRAKSCNLHSLGMLSTVIDALCNASTGDIAYVDKAKQYLLDFELESMKICHLLVPDMKYTNMYNTIISGYLHCSMKERGLKQAKAILTHMISSHESNPRHIARPNTTTFATVMSALAQRGDNTRLLEELLKKMEALNQRRKIVIGSSMDSQLAAKVAPNIVVYNILLKSYARSHDEDSLQSAMKLLARMEADPTIKPDIISRSYISELLSRKDGGTDISGNLSPSDSISGNPDLVNLDSGNFHLEDLDWGNIHLEDLNLNGKSQHPTSKSLTSIINVHLTTGTIEGVQKGAALLEKLIELHRSGSSEFKPDIFLYNKVMNAWRLCELENDDETSISPAEKAQDILDSICDGGELLPNDVTFSISIHAWCKSNRSDAAERAEQVLRRKEEYAKKYNNVQIKPSDYTPVISKWRDDPERATLLFEEVIKRYGGKSDDRSRPDAAPLNALLDVYAKWKEKNLAYKAECCLRKMNRLYEEGSICFSPDVISYRSVIDAWARSWTRESPQHVSALVNEMIHKYQKEGRNDLRPDSNAFNLILKACSTVPATWEGKDVKEKGDDHPIAIANRVFTMLKAGNEFGAKVTHATYSYMFIIYKQHMDFRDKRHSSVMQNLWKHCCRDGMVSEFSLDTFRESVLEQDFWEGIGGKDNFESIGKTDIDKITVEDLPAQWKRGVSKRRADKR</sequence>
<evidence type="ECO:0000313" key="4">
    <source>
        <dbReference type="Proteomes" id="UP001530293"/>
    </source>
</evidence>
<dbReference type="PANTHER" id="PTHR47942:SF63">
    <property type="entry name" value="PENTATRICOPEPTIDE REPEAT-CONTAINING PROTEIN"/>
    <property type="match status" value="1"/>
</dbReference>
<gene>
    <name evidence="3" type="ORF">ACHAWU_003719</name>
</gene>
<protein>
    <recommendedName>
        <fullName evidence="5">Pentatricopeptide repeat-containing protein</fullName>
    </recommendedName>
</protein>
<dbReference type="InterPro" id="IPR051222">
    <property type="entry name" value="PPR/CCM1_RNA-binding"/>
</dbReference>
<reference evidence="3 4" key="1">
    <citation type="submission" date="2024-10" db="EMBL/GenBank/DDBJ databases">
        <title>Updated reference genomes for cyclostephanoid diatoms.</title>
        <authorList>
            <person name="Roberts W.R."/>
            <person name="Alverson A.J."/>
        </authorList>
    </citation>
    <scope>NUCLEOTIDE SEQUENCE [LARGE SCALE GENOMIC DNA]</scope>
    <source>
        <strain evidence="3 4">AJA232-27</strain>
    </source>
</reference>
<keyword evidence="4" id="KW-1185">Reference proteome</keyword>
<accession>A0ABD3N5Z7</accession>
<keyword evidence="2" id="KW-0175">Coiled coil</keyword>
<name>A0ABD3N5Z7_9STRA</name>
<feature type="coiled-coil region" evidence="2">
    <location>
        <begin position="1191"/>
        <end position="1218"/>
    </location>
</feature>
<organism evidence="3 4">
    <name type="scientific">Discostella pseudostelligera</name>
    <dbReference type="NCBI Taxonomy" id="259834"/>
    <lineage>
        <taxon>Eukaryota</taxon>
        <taxon>Sar</taxon>
        <taxon>Stramenopiles</taxon>
        <taxon>Ochrophyta</taxon>
        <taxon>Bacillariophyta</taxon>
        <taxon>Coscinodiscophyceae</taxon>
        <taxon>Thalassiosirophycidae</taxon>
        <taxon>Stephanodiscales</taxon>
        <taxon>Stephanodiscaceae</taxon>
        <taxon>Discostella</taxon>
    </lineage>
</organism>
<proteinExistence type="predicted"/>
<dbReference type="InterPro" id="IPR011990">
    <property type="entry name" value="TPR-like_helical_dom_sf"/>
</dbReference>
<evidence type="ECO:0008006" key="5">
    <source>
        <dbReference type="Google" id="ProtNLM"/>
    </source>
</evidence>